<dbReference type="Pfam" id="PF01844">
    <property type="entry name" value="HNH"/>
    <property type="match status" value="1"/>
</dbReference>
<dbReference type="GO" id="GO:0003676">
    <property type="term" value="F:nucleic acid binding"/>
    <property type="evidence" value="ECO:0007669"/>
    <property type="project" value="InterPro"/>
</dbReference>
<feature type="region of interest" description="Disordered" evidence="2">
    <location>
        <begin position="476"/>
        <end position="502"/>
    </location>
</feature>
<sequence>MFASVPTRPILSVPRTSVRIMTSTAVTGRDAVAAVFDALEAAVTDALAIGFSALTGKEKIRLAARLERVLRRAPMIGYRLLAELVTDDDPRALGGKNFPDLLATALRISTADAKRRLNTAGLLGPRHALTGDELPPAYPNTAEALCRGDIGAEHVEIITRFFRNLPDHIPCDWRDQAEAHLAELAAGHGPKELARSADRLAYLANQDGPPPNDAERARRRYFKLHDQDTDGMTRVEGLLDAEARATYEALFAKLAAPGMCNPDDENPCVDGGPDEPAATRDTRTTGQRQHDALKTIGRAMLASGNLGQHNGLPATIIVTTTLQDLENAAGQGVTAGGSLLPMRDVIRLAERAYHYLAVFDEHTQEALYLGRSKRIASPAQRIMLLAKHRGCTRPGCTAPGYWSQVHHVTDWARGGTTDIDQLTLACGPDNRLATEGGWTTRVRADGRTAWYPPAHLDTGQARVNNYHHPERYLVADDLGHDRPVPDEPVREGPARDPVADDP</sequence>
<dbReference type="CDD" id="cd00085">
    <property type="entry name" value="HNHc"/>
    <property type="match status" value="1"/>
</dbReference>
<proteinExistence type="inferred from homology"/>
<keyword evidence="4" id="KW-0378">Hydrolase</keyword>
<keyword evidence="4" id="KW-0540">Nuclease</keyword>
<accession>K5BJP7</accession>
<comment type="caution">
    <text evidence="4">The sequence shown here is derived from an EMBL/GenBank/DDBJ whole genome shotgun (WGS) entry which is preliminary data.</text>
</comment>
<dbReference type="InterPro" id="IPR003870">
    <property type="entry name" value="DUF222"/>
</dbReference>
<dbReference type="SMART" id="SM00507">
    <property type="entry name" value="HNHc"/>
    <property type="match status" value="1"/>
</dbReference>
<name>K5BJP7_MYCHD</name>
<feature type="domain" description="HNH nuclease" evidence="3">
    <location>
        <begin position="379"/>
        <end position="431"/>
    </location>
</feature>
<keyword evidence="4" id="KW-0255">Endonuclease</keyword>
<dbReference type="InterPro" id="IPR002711">
    <property type="entry name" value="HNH"/>
</dbReference>
<evidence type="ECO:0000313" key="4">
    <source>
        <dbReference type="EMBL" id="EKF23484.1"/>
    </source>
</evidence>
<dbReference type="PATRIC" id="fig|1122247.3.peg.2429"/>
<dbReference type="GO" id="GO:0008270">
    <property type="term" value="F:zinc ion binding"/>
    <property type="evidence" value="ECO:0007669"/>
    <property type="project" value="InterPro"/>
</dbReference>
<dbReference type="Proteomes" id="UP000006265">
    <property type="component" value="Unassembled WGS sequence"/>
</dbReference>
<reference evidence="4 5" key="1">
    <citation type="journal article" date="2012" name="J. Bacteriol.">
        <title>Genome sequence of Mycobacterium hassiacum DSM 44199, a rare source of heat-stable mycobacterial proteins.</title>
        <authorList>
            <person name="Tiago I."/>
            <person name="Maranha A."/>
            <person name="Mendes V."/>
            <person name="Alarico S."/>
            <person name="Moynihan P.J."/>
            <person name="Clarke A.J."/>
            <person name="Macedo-Ribeiro S."/>
            <person name="Pereira P.J."/>
            <person name="Empadinhas N."/>
        </authorList>
    </citation>
    <scope>NUCLEOTIDE SEQUENCE [LARGE SCALE GENOMIC DNA]</scope>
    <source>
        <strain evidence="5">DSM 44199 / CIP 105218 / JCM 12690 / 3849</strain>
    </source>
</reference>
<dbReference type="AlphaFoldDB" id="K5BJP7"/>
<gene>
    <name evidence="4" type="ORF">C731_2528</name>
</gene>
<protein>
    <submittedName>
        <fullName evidence="4">HNH endonuclease family protein</fullName>
    </submittedName>
</protein>
<dbReference type="Pfam" id="PF02720">
    <property type="entry name" value="DUF222"/>
    <property type="match status" value="1"/>
</dbReference>
<comment type="similarity">
    <text evidence="1">Belongs to the Rv1128c/1148c/1588c/1702c/1945/3466 family.</text>
</comment>
<dbReference type="STRING" id="1122247.GCA_000379865_04666"/>
<dbReference type="GO" id="GO:0004519">
    <property type="term" value="F:endonuclease activity"/>
    <property type="evidence" value="ECO:0007669"/>
    <property type="project" value="UniProtKB-KW"/>
</dbReference>
<evidence type="ECO:0000256" key="2">
    <source>
        <dbReference type="SAM" id="MobiDB-lite"/>
    </source>
</evidence>
<evidence type="ECO:0000259" key="3">
    <source>
        <dbReference type="SMART" id="SM00507"/>
    </source>
</evidence>
<dbReference type="eggNOG" id="COG1403">
    <property type="taxonomic scope" value="Bacteria"/>
</dbReference>
<evidence type="ECO:0000256" key="1">
    <source>
        <dbReference type="ARBA" id="ARBA00023450"/>
    </source>
</evidence>
<keyword evidence="5" id="KW-1185">Reference proteome</keyword>
<dbReference type="EMBL" id="AMRA01000066">
    <property type="protein sequence ID" value="EKF23484.1"/>
    <property type="molecule type" value="Genomic_DNA"/>
</dbReference>
<evidence type="ECO:0000313" key="5">
    <source>
        <dbReference type="Proteomes" id="UP000006265"/>
    </source>
</evidence>
<dbReference type="InterPro" id="IPR003615">
    <property type="entry name" value="HNH_nuc"/>
</dbReference>
<organism evidence="4 5">
    <name type="scientific">Mycolicibacterium hassiacum (strain DSM 44199 / CIP 105218 / JCM 12690 / 3849)</name>
    <name type="common">Mycobacterium hassiacum</name>
    <dbReference type="NCBI Taxonomy" id="1122247"/>
    <lineage>
        <taxon>Bacteria</taxon>
        <taxon>Bacillati</taxon>
        <taxon>Actinomycetota</taxon>
        <taxon>Actinomycetes</taxon>
        <taxon>Mycobacteriales</taxon>
        <taxon>Mycobacteriaceae</taxon>
        <taxon>Mycolicibacterium</taxon>
    </lineage>
</organism>